<name>A0A194VCF6_CYTMA</name>
<evidence type="ECO:0000256" key="4">
    <source>
        <dbReference type="ARBA" id="ARBA00022827"/>
    </source>
</evidence>
<evidence type="ECO:0000256" key="5">
    <source>
        <dbReference type="ARBA" id="ARBA00023002"/>
    </source>
</evidence>
<feature type="compositionally biased region" description="Polar residues" evidence="6">
    <location>
        <begin position="369"/>
        <end position="386"/>
    </location>
</feature>
<gene>
    <name evidence="8" type="ORF">VP1G_08627</name>
</gene>
<organism evidence="8 9">
    <name type="scientific">Cytospora mali</name>
    <name type="common">Apple Valsa canker fungus</name>
    <name type="synonym">Valsa mali</name>
    <dbReference type="NCBI Taxonomy" id="578113"/>
    <lineage>
        <taxon>Eukaryota</taxon>
        <taxon>Fungi</taxon>
        <taxon>Dikarya</taxon>
        <taxon>Ascomycota</taxon>
        <taxon>Pezizomycotina</taxon>
        <taxon>Sordariomycetes</taxon>
        <taxon>Sordariomycetidae</taxon>
        <taxon>Diaporthales</taxon>
        <taxon>Cytosporaceae</taxon>
        <taxon>Cytospora</taxon>
    </lineage>
</organism>
<feature type="region of interest" description="Disordered" evidence="6">
    <location>
        <begin position="470"/>
        <end position="489"/>
    </location>
</feature>
<dbReference type="Pfam" id="PF01494">
    <property type="entry name" value="FAD_binding_3"/>
    <property type="match status" value="1"/>
</dbReference>
<feature type="compositionally biased region" description="Basic and acidic residues" evidence="6">
    <location>
        <begin position="600"/>
        <end position="610"/>
    </location>
</feature>
<dbReference type="PANTHER" id="PTHR47356:SF2">
    <property type="entry name" value="FAD-BINDING DOMAIN-CONTAINING PROTEIN-RELATED"/>
    <property type="match status" value="1"/>
</dbReference>
<evidence type="ECO:0000256" key="3">
    <source>
        <dbReference type="ARBA" id="ARBA00022630"/>
    </source>
</evidence>
<dbReference type="GO" id="GO:0071949">
    <property type="term" value="F:FAD binding"/>
    <property type="evidence" value="ECO:0007669"/>
    <property type="project" value="InterPro"/>
</dbReference>
<evidence type="ECO:0000259" key="7">
    <source>
        <dbReference type="Pfam" id="PF01494"/>
    </source>
</evidence>
<dbReference type="EMBL" id="KN714777">
    <property type="protein sequence ID" value="KUI61461.1"/>
    <property type="molecule type" value="Genomic_DNA"/>
</dbReference>
<dbReference type="OrthoDB" id="10029326at2759"/>
<feature type="region of interest" description="Disordered" evidence="6">
    <location>
        <begin position="600"/>
        <end position="619"/>
    </location>
</feature>
<dbReference type="PANTHER" id="PTHR47356">
    <property type="entry name" value="FAD-DEPENDENT MONOOXYGENASE ASQG-RELATED"/>
    <property type="match status" value="1"/>
</dbReference>
<evidence type="ECO:0000313" key="9">
    <source>
        <dbReference type="Proteomes" id="UP000078576"/>
    </source>
</evidence>
<evidence type="ECO:0000313" key="8">
    <source>
        <dbReference type="EMBL" id="KUI61461.1"/>
    </source>
</evidence>
<feature type="domain" description="FAD-binding" evidence="7">
    <location>
        <begin position="50"/>
        <end position="230"/>
    </location>
</feature>
<dbReference type="InterPro" id="IPR002938">
    <property type="entry name" value="FAD-bd"/>
</dbReference>
<keyword evidence="3" id="KW-0285">Flavoprotein</keyword>
<keyword evidence="4" id="KW-0274">FAD</keyword>
<dbReference type="STRING" id="694573.A0A194VCF6"/>
<comment type="cofactor">
    <cofactor evidence="1">
        <name>FAD</name>
        <dbReference type="ChEBI" id="CHEBI:57692"/>
    </cofactor>
</comment>
<evidence type="ECO:0000256" key="2">
    <source>
        <dbReference type="ARBA" id="ARBA00007992"/>
    </source>
</evidence>
<dbReference type="CDD" id="cd12148">
    <property type="entry name" value="fungal_TF_MHR"/>
    <property type="match status" value="1"/>
</dbReference>
<dbReference type="GO" id="GO:0004497">
    <property type="term" value="F:monooxygenase activity"/>
    <property type="evidence" value="ECO:0007669"/>
    <property type="project" value="InterPro"/>
</dbReference>
<dbReference type="Proteomes" id="UP000078576">
    <property type="component" value="Unassembled WGS sequence"/>
</dbReference>
<evidence type="ECO:0000256" key="1">
    <source>
        <dbReference type="ARBA" id="ARBA00001974"/>
    </source>
</evidence>
<dbReference type="InterPro" id="IPR036188">
    <property type="entry name" value="FAD/NAD-bd_sf"/>
</dbReference>
<dbReference type="Gene3D" id="3.50.50.60">
    <property type="entry name" value="FAD/NAD(P)-binding domain"/>
    <property type="match status" value="1"/>
</dbReference>
<reference evidence="9" key="1">
    <citation type="submission" date="2014-12" db="EMBL/GenBank/DDBJ databases">
        <title>Genome Sequence of Valsa Canker Pathogens Uncovers a Specific Adaption of Colonization on Woody Bark.</title>
        <authorList>
            <person name="Yin Z."/>
            <person name="Liu H."/>
            <person name="Gao X."/>
            <person name="Li Z."/>
            <person name="Song N."/>
            <person name="Ke X."/>
            <person name="Dai Q."/>
            <person name="Wu Y."/>
            <person name="Sun Y."/>
            <person name="Xu J.-R."/>
            <person name="Kang Z.K."/>
            <person name="Wang L."/>
            <person name="Huang L."/>
        </authorList>
    </citation>
    <scope>NUCLEOTIDE SEQUENCE [LARGE SCALE GENOMIC DNA]</scope>
    <source>
        <strain evidence="9">SXYL134</strain>
    </source>
</reference>
<comment type="similarity">
    <text evidence="2">Belongs to the paxM FAD-dependent monooxygenase family.</text>
</comment>
<dbReference type="AlphaFoldDB" id="A0A194VCF6"/>
<dbReference type="InterPro" id="IPR050562">
    <property type="entry name" value="FAD_mOase_fung"/>
</dbReference>
<feature type="region of interest" description="Disordered" evidence="6">
    <location>
        <begin position="367"/>
        <end position="386"/>
    </location>
</feature>
<dbReference type="PRINTS" id="PR00420">
    <property type="entry name" value="RNGMNOXGNASE"/>
</dbReference>
<dbReference type="SUPFAM" id="SSF51905">
    <property type="entry name" value="FAD/NAD(P)-binding domain"/>
    <property type="match status" value="1"/>
</dbReference>
<proteinExistence type="inferred from homology"/>
<evidence type="ECO:0000256" key="6">
    <source>
        <dbReference type="SAM" id="MobiDB-lite"/>
    </source>
</evidence>
<accession>A0A194VCF6</accession>
<keyword evidence="5" id="KW-0560">Oxidoreductase</keyword>
<protein>
    <submittedName>
        <fullName evidence="8">Zeaxanthin epoxidase, chloroplastic</fullName>
    </submittedName>
</protein>
<keyword evidence="9" id="KW-1185">Reference proteome</keyword>
<sequence>MIYVRGSDGRAYSEEPYFDMMLERNGFEYLTMERRDFLRIIFEQHPDKNRILTGKRVLDYEEDNSGVTVKLEDGTEERGDILIGCDGVHSTVRSLMWKHANTAIPGYITAEEKTSLVTSYKSLVGVAKPVPGVDKTFFFVNWKLPQKKRWPHKGKWSDEEAEQAAISVADVPITDTVVFGELWKNKTRAHLIGLEEGTFDHWHFGRAVLAGDSVHKVTPNLALGAMCAMESCAVLLNEMQIGFPDMSSGENPSQAAIFRVFERYEAQRRRRQMEASAASAQLTRLQAWDGMWRRLSMRWLIPAMGQVHIANLMAEMISDSPKINFLPITYKKTATYRWKDEPTHVPVRAKQGASSYIIKGHAERKLQESACSGQTTESRMLSHSSDNTSEFVHNEDVSMSELGALAVELGFTTAEDPALYAIDQRMLDDFASAFPSVSTLPGPMLDDFGISSEETVLNNPNPINQHFMQPSSSVDEADGPSGAAIPGPGTFQIPPDTYHRLVDAYFEVIQQHLPLINQKGFVSTPIACLKHQVQALQFSVCMAGAHACDDLRDLELQCYIAARWYLEQAELEVQGSSVCTLEAAQALVLVLRFDRLDDTWSHPSPPERSDQSPPPPQLEDWRRTCLISLSLRHRITSICPPHTVEDEQEGNGSSQLQLGDNVPQKLATARQTQLEAFDPFSLFCFSIRLAAETDRHQRLTIAEAEDSAPPSFNFCRFHSRLELEIGALISTLTTSSPGSAISSGLDSDLRVLAILTALGARIQLIKTTILHGRNAKFLEPIFVDCHKQNISTAEDFGEVLAQANVLDTVRIRAFREAGLYIMPPLALAAEALLLSVQKLTVDGECRTRPRTREIRQSLDIIYKVMSACKDDTARYDSCIARSRAALENMQLEMQFRTDFSSFALASDTSPPQRGKSG</sequence>